<dbReference type="NCBIfam" id="TIGR02246">
    <property type="entry name" value="SgcJ/EcaC family oxidoreductase"/>
    <property type="match status" value="1"/>
</dbReference>
<dbReference type="RefSeq" id="WP_377133928.1">
    <property type="nucleotide sequence ID" value="NZ_JBHSFI010000003.1"/>
</dbReference>
<sequence length="123" mass="13476">MTQELDTAAVVSALLDRWADGIRRRDLDQIAAQFTDDALFQGFDPEPAFGRAAVSAYYGKQPPGLTAEHTLLHSRTLAPGAVLGYAAVTFHRPDAPVQVHLTVVAVKVDGQWLISHYHVSRVR</sequence>
<dbReference type="SUPFAM" id="SSF54427">
    <property type="entry name" value="NTF2-like"/>
    <property type="match status" value="1"/>
</dbReference>
<dbReference type="InterPro" id="IPR032710">
    <property type="entry name" value="NTF2-like_dom_sf"/>
</dbReference>
<organism evidence="2 3">
    <name type="scientific">Promicromonospora alba</name>
    <dbReference type="NCBI Taxonomy" id="1616110"/>
    <lineage>
        <taxon>Bacteria</taxon>
        <taxon>Bacillati</taxon>
        <taxon>Actinomycetota</taxon>
        <taxon>Actinomycetes</taxon>
        <taxon>Micrococcales</taxon>
        <taxon>Promicromonosporaceae</taxon>
        <taxon>Promicromonospora</taxon>
    </lineage>
</organism>
<name>A0ABV9HDF0_9MICO</name>
<evidence type="ECO:0000313" key="2">
    <source>
        <dbReference type="EMBL" id="MFC4628132.1"/>
    </source>
</evidence>
<dbReference type="InterPro" id="IPR011944">
    <property type="entry name" value="Steroid_delta5-4_isomerase"/>
</dbReference>
<dbReference type="Gene3D" id="3.10.450.50">
    <property type="match status" value="1"/>
</dbReference>
<protein>
    <submittedName>
        <fullName evidence="2">YybH family protein</fullName>
    </submittedName>
</protein>
<keyword evidence="3" id="KW-1185">Reference proteome</keyword>
<gene>
    <name evidence="2" type="ORF">ACFO6V_07800</name>
</gene>
<comment type="caution">
    <text evidence="2">The sequence shown here is derived from an EMBL/GenBank/DDBJ whole genome shotgun (WGS) entry which is preliminary data.</text>
</comment>
<dbReference type="Proteomes" id="UP001596011">
    <property type="component" value="Unassembled WGS sequence"/>
</dbReference>
<dbReference type="EMBL" id="JBHSFI010000003">
    <property type="protein sequence ID" value="MFC4628132.1"/>
    <property type="molecule type" value="Genomic_DNA"/>
</dbReference>
<accession>A0ABV9HDF0</accession>
<evidence type="ECO:0000313" key="3">
    <source>
        <dbReference type="Proteomes" id="UP001596011"/>
    </source>
</evidence>
<dbReference type="Pfam" id="PF13474">
    <property type="entry name" value="SnoaL_3"/>
    <property type="match status" value="1"/>
</dbReference>
<dbReference type="InterPro" id="IPR037401">
    <property type="entry name" value="SnoaL-like"/>
</dbReference>
<proteinExistence type="predicted"/>
<feature type="domain" description="SnoaL-like" evidence="1">
    <location>
        <begin position="11"/>
        <end position="120"/>
    </location>
</feature>
<evidence type="ECO:0000259" key="1">
    <source>
        <dbReference type="Pfam" id="PF13474"/>
    </source>
</evidence>
<reference evidence="3" key="1">
    <citation type="journal article" date="2019" name="Int. J. Syst. Evol. Microbiol.">
        <title>The Global Catalogue of Microorganisms (GCM) 10K type strain sequencing project: providing services to taxonomists for standard genome sequencing and annotation.</title>
        <authorList>
            <consortium name="The Broad Institute Genomics Platform"/>
            <consortium name="The Broad Institute Genome Sequencing Center for Infectious Disease"/>
            <person name="Wu L."/>
            <person name="Ma J."/>
        </authorList>
    </citation>
    <scope>NUCLEOTIDE SEQUENCE [LARGE SCALE GENOMIC DNA]</scope>
    <source>
        <strain evidence="3">CCUG 42722</strain>
    </source>
</reference>